<gene>
    <name evidence="10" type="ORF">T03_8929</name>
</gene>
<evidence type="ECO:0000256" key="7">
    <source>
        <dbReference type="ARBA" id="ARBA00023136"/>
    </source>
</evidence>
<dbReference type="OrthoDB" id="5307821at2759"/>
<dbReference type="Pfam" id="PF04930">
    <property type="entry name" value="FUN14"/>
    <property type="match status" value="1"/>
</dbReference>
<evidence type="ECO:0000256" key="8">
    <source>
        <dbReference type="SAM" id="Coils"/>
    </source>
</evidence>
<dbReference type="GO" id="GO:0016491">
    <property type="term" value="F:oxidoreductase activity"/>
    <property type="evidence" value="ECO:0007669"/>
    <property type="project" value="UniProtKB-KW"/>
</dbReference>
<evidence type="ECO:0000256" key="9">
    <source>
        <dbReference type="SAM" id="Phobius"/>
    </source>
</evidence>
<sequence length="461" mass="52079">MCNSISKQISSVTNSPMWKKIVLGTTSGFITGYCGTKYGKMIALAVGGSLIIFLMALHRKGGVLDFDTLEEKAKEAVDRMEERLRQNNANLSKMKRFLKRESFLVGGFCAGLHYSVRSLRKALVEKHFYNFFEMDVLNKLVSFPLKMVATAGVALVLYVLMVRQRQQRRMCWLRNKTVLITGASSGLGEALARQFYLQGCKVILAARSLNKLHKNCELLVQKESSAVKNRIRLHEPQCYAVDLANPNSIESFVEEVVERNPVIDVVVNNAGISVRSCALDTTMQVHRLLMEVNYFGHIAVTQAILNRDVKSKSVVCISSVQGRMAIPHRSAYAASKHAFQAYFDCLRAEVAHRGLQVLLVSPGYIRTQLSANALDGTGVAQNVVDRNTETGMMPDWVACRILKALVNNEQELILASWYVRFAILLRVVWPSLYFWIMQKRASRTEYYLILCNGYRYVFNYN</sequence>
<dbReference type="SUPFAM" id="SSF51735">
    <property type="entry name" value="NAD(P)-binding Rossmann-fold domains"/>
    <property type="match status" value="1"/>
</dbReference>
<dbReference type="AlphaFoldDB" id="A0A0V1C7Q9"/>
<comment type="similarity">
    <text evidence="2">Belongs to the short-chain dehydrogenases/reductases (SDR) family.</text>
</comment>
<dbReference type="InterPro" id="IPR036291">
    <property type="entry name" value="NAD(P)-bd_dom_sf"/>
</dbReference>
<keyword evidence="5 9" id="KW-1133">Transmembrane helix</keyword>
<dbReference type="PRINTS" id="PR00081">
    <property type="entry name" value="GDHRDH"/>
</dbReference>
<evidence type="ECO:0000256" key="1">
    <source>
        <dbReference type="ARBA" id="ARBA00004374"/>
    </source>
</evidence>
<keyword evidence="4 9" id="KW-0812">Transmembrane</keyword>
<keyword evidence="11" id="KW-1185">Reference proteome</keyword>
<evidence type="ECO:0000313" key="10">
    <source>
        <dbReference type="EMBL" id="KRY45371.1"/>
    </source>
</evidence>
<feature type="transmembrane region" description="Helical" evidence="9">
    <location>
        <begin position="38"/>
        <end position="57"/>
    </location>
</feature>
<comment type="subcellular location">
    <subcellularLocation>
        <location evidence="1">Mitochondrion outer membrane</location>
        <topology evidence="1">Multi-pass membrane protein</topology>
    </subcellularLocation>
</comment>
<evidence type="ECO:0000256" key="2">
    <source>
        <dbReference type="ARBA" id="ARBA00006484"/>
    </source>
</evidence>
<evidence type="ECO:0000256" key="5">
    <source>
        <dbReference type="ARBA" id="ARBA00022989"/>
    </source>
</evidence>
<name>A0A0V1C7Q9_TRIBR</name>
<dbReference type="InterPro" id="IPR002347">
    <property type="entry name" value="SDR_fam"/>
</dbReference>
<dbReference type="PANTHER" id="PTHR44196">
    <property type="entry name" value="DEHYDROGENASE/REDUCTASE SDR FAMILY MEMBER 7B"/>
    <property type="match status" value="1"/>
</dbReference>
<dbReference type="OMA" id="NIMDVNY"/>
<keyword evidence="6" id="KW-0560">Oxidoreductase</keyword>
<evidence type="ECO:0000313" key="11">
    <source>
        <dbReference type="Proteomes" id="UP000054653"/>
    </source>
</evidence>
<dbReference type="GO" id="GO:0005741">
    <property type="term" value="C:mitochondrial outer membrane"/>
    <property type="evidence" value="ECO:0007669"/>
    <property type="project" value="UniProtKB-SubCell"/>
</dbReference>
<organism evidence="10 11">
    <name type="scientific">Trichinella britovi</name>
    <name type="common">Parasitic roundworm</name>
    <dbReference type="NCBI Taxonomy" id="45882"/>
    <lineage>
        <taxon>Eukaryota</taxon>
        <taxon>Metazoa</taxon>
        <taxon>Ecdysozoa</taxon>
        <taxon>Nematoda</taxon>
        <taxon>Enoplea</taxon>
        <taxon>Dorylaimia</taxon>
        <taxon>Trichinellida</taxon>
        <taxon>Trichinellidae</taxon>
        <taxon>Trichinella</taxon>
    </lineage>
</organism>
<dbReference type="EMBL" id="JYDI01000371">
    <property type="protein sequence ID" value="KRY45371.1"/>
    <property type="molecule type" value="Genomic_DNA"/>
</dbReference>
<dbReference type="InterPro" id="IPR007014">
    <property type="entry name" value="FUN14"/>
</dbReference>
<dbReference type="STRING" id="45882.A0A0V1C7Q9"/>
<evidence type="ECO:0000256" key="3">
    <source>
        <dbReference type="ARBA" id="ARBA00009160"/>
    </source>
</evidence>
<protein>
    <submittedName>
        <fullName evidence="10">Dehydrogenase/reductase SDR family protein 7-like</fullName>
    </submittedName>
</protein>
<comment type="caution">
    <text evidence="10">The sequence shown here is derived from an EMBL/GenBank/DDBJ whole genome shotgun (WGS) entry which is preliminary data.</text>
</comment>
<keyword evidence="7 9" id="KW-0472">Membrane</keyword>
<evidence type="ECO:0000256" key="4">
    <source>
        <dbReference type="ARBA" id="ARBA00022692"/>
    </source>
</evidence>
<comment type="similarity">
    <text evidence="3">Belongs to the FUN14 family.</text>
</comment>
<feature type="transmembrane region" description="Helical" evidence="9">
    <location>
        <begin position="140"/>
        <end position="160"/>
    </location>
</feature>
<feature type="coiled-coil region" evidence="8">
    <location>
        <begin position="66"/>
        <end position="101"/>
    </location>
</feature>
<proteinExistence type="inferred from homology"/>
<evidence type="ECO:0000256" key="6">
    <source>
        <dbReference type="ARBA" id="ARBA00023002"/>
    </source>
</evidence>
<dbReference type="Pfam" id="PF00106">
    <property type="entry name" value="adh_short"/>
    <property type="match status" value="1"/>
</dbReference>
<reference evidence="10 11" key="1">
    <citation type="submission" date="2015-01" db="EMBL/GenBank/DDBJ databases">
        <title>Evolution of Trichinella species and genotypes.</title>
        <authorList>
            <person name="Korhonen P.K."/>
            <person name="Edoardo P."/>
            <person name="Giuseppe L.R."/>
            <person name="Gasser R.B."/>
        </authorList>
    </citation>
    <scope>NUCLEOTIDE SEQUENCE [LARGE SCALE GENOMIC DNA]</scope>
    <source>
        <strain evidence="10">ISS120</strain>
    </source>
</reference>
<dbReference type="Gene3D" id="3.40.50.720">
    <property type="entry name" value="NAD(P)-binding Rossmann-like Domain"/>
    <property type="match status" value="1"/>
</dbReference>
<accession>A0A0V1C7Q9</accession>
<dbReference type="Proteomes" id="UP000054653">
    <property type="component" value="Unassembled WGS sequence"/>
</dbReference>
<keyword evidence="8" id="KW-0175">Coiled coil</keyword>
<dbReference type="PANTHER" id="PTHR44196:SF1">
    <property type="entry name" value="DEHYDROGENASE_REDUCTASE SDR FAMILY MEMBER 7B"/>
    <property type="match status" value="1"/>
</dbReference>